<evidence type="ECO:0000313" key="1">
    <source>
        <dbReference type="EMBL" id="MBT8765370.1"/>
    </source>
</evidence>
<name>A0ABS5XCE5_9GAMM</name>
<protein>
    <submittedName>
        <fullName evidence="1">Uncharacterized protein</fullName>
    </submittedName>
</protein>
<proteinExistence type="predicted"/>
<keyword evidence="2" id="KW-1185">Reference proteome</keyword>
<comment type="caution">
    <text evidence="1">The sequence shown here is derived from an EMBL/GenBank/DDBJ whole genome shotgun (WGS) entry which is preliminary data.</text>
</comment>
<dbReference type="Proteomes" id="UP001519667">
    <property type="component" value="Unassembled WGS sequence"/>
</dbReference>
<dbReference type="RefSeq" id="WP_215371002.1">
    <property type="nucleotide sequence ID" value="NZ_JAGTIS010000002.1"/>
</dbReference>
<reference evidence="1 2" key="1">
    <citation type="submission" date="2021-04" db="EMBL/GenBank/DDBJ databases">
        <title>Pseudomonas boanensis sp. nov., a bacterium isolated from river water used for household purposes in Boane District, Mozambique.</title>
        <authorList>
            <person name="Nicklasson M."/>
            <person name="Martin-Rodriguez A.J."/>
            <person name="Thorell K."/>
            <person name="Neves L."/>
            <person name="Mussagy A."/>
            <person name="Rydberg H.A."/>
            <person name="Hernroth B."/>
            <person name="Svensson-Stadler L."/>
            <person name="Sjoling A."/>
        </authorList>
    </citation>
    <scope>NUCLEOTIDE SEQUENCE [LARGE SCALE GENOMIC DNA]</scope>
    <source>
        <strain evidence="1 2">DB1</strain>
    </source>
</reference>
<dbReference type="EMBL" id="JAGTIS010000002">
    <property type="protein sequence ID" value="MBT8765370.1"/>
    <property type="molecule type" value="Genomic_DNA"/>
</dbReference>
<organism evidence="1 2">
    <name type="scientific">Metapseudomonas boanensis</name>
    <dbReference type="NCBI Taxonomy" id="2822138"/>
    <lineage>
        <taxon>Bacteria</taxon>
        <taxon>Pseudomonadati</taxon>
        <taxon>Pseudomonadota</taxon>
        <taxon>Gammaproteobacteria</taxon>
        <taxon>Pseudomonadales</taxon>
        <taxon>Pseudomonadaceae</taxon>
        <taxon>Metapseudomonas</taxon>
    </lineage>
</organism>
<accession>A0ABS5XCE5</accession>
<gene>
    <name evidence="1" type="ORF">J7302_04365</name>
</gene>
<sequence length="48" mass="4826">MDKLLVLTTFVATVRCDGYSASGLNPGVATASVTRPVEGECAGASGRP</sequence>
<evidence type="ECO:0000313" key="2">
    <source>
        <dbReference type="Proteomes" id="UP001519667"/>
    </source>
</evidence>